<dbReference type="RefSeq" id="WP_159430136.1">
    <property type="nucleotide sequence ID" value="NZ_BJWI01000012.1"/>
</dbReference>
<dbReference type="Proteomes" id="UP000321547">
    <property type="component" value="Unassembled WGS sequence"/>
</dbReference>
<gene>
    <name evidence="1" type="ORF">HHA03_11430</name>
</gene>
<name>A0ABQ0VKF2_9BACI</name>
<organism evidence="1 2">
    <name type="scientific">Halolactibacillus halophilus</name>
    <dbReference type="NCBI Taxonomy" id="306540"/>
    <lineage>
        <taxon>Bacteria</taxon>
        <taxon>Bacillati</taxon>
        <taxon>Bacillota</taxon>
        <taxon>Bacilli</taxon>
        <taxon>Bacillales</taxon>
        <taxon>Bacillaceae</taxon>
        <taxon>Halolactibacillus</taxon>
    </lineage>
</organism>
<keyword evidence="2" id="KW-1185">Reference proteome</keyword>
<comment type="caution">
    <text evidence="1">The sequence shown here is derived from an EMBL/GenBank/DDBJ whole genome shotgun (WGS) entry which is preliminary data.</text>
</comment>
<dbReference type="SUPFAM" id="SSF47598">
    <property type="entry name" value="Ribbon-helix-helix"/>
    <property type="match status" value="1"/>
</dbReference>
<accession>A0ABQ0VKF2</accession>
<evidence type="ECO:0000313" key="2">
    <source>
        <dbReference type="Proteomes" id="UP000321547"/>
    </source>
</evidence>
<dbReference type="EMBL" id="BJWI01000012">
    <property type="protein sequence ID" value="GEM01611.1"/>
    <property type="molecule type" value="Genomic_DNA"/>
</dbReference>
<proteinExistence type="predicted"/>
<protein>
    <recommendedName>
        <fullName evidence="3">Ribbon-helix-helix protein, copG family</fullName>
    </recommendedName>
</protein>
<sequence>MKTVNLNIRIEEETRNKFKRIADDNAQSPSALIRKWINDYIETNKKAPHAK</sequence>
<evidence type="ECO:0000313" key="1">
    <source>
        <dbReference type="EMBL" id="GEM01611.1"/>
    </source>
</evidence>
<evidence type="ECO:0008006" key="3">
    <source>
        <dbReference type="Google" id="ProtNLM"/>
    </source>
</evidence>
<dbReference type="InterPro" id="IPR010985">
    <property type="entry name" value="Ribbon_hlx_hlx"/>
</dbReference>
<reference evidence="1 2" key="1">
    <citation type="submission" date="2019-07" db="EMBL/GenBank/DDBJ databases">
        <title>Whole genome shotgun sequence of Halolactibacillus halophilus NBRC 100868.</title>
        <authorList>
            <person name="Hosoyama A."/>
            <person name="Uohara A."/>
            <person name="Ohji S."/>
            <person name="Ichikawa N."/>
        </authorList>
    </citation>
    <scope>NUCLEOTIDE SEQUENCE [LARGE SCALE GENOMIC DNA]</scope>
    <source>
        <strain evidence="1 2">NBRC 100868</strain>
    </source>
</reference>